<feature type="compositionally biased region" description="Basic and acidic residues" evidence="1">
    <location>
        <begin position="308"/>
        <end position="339"/>
    </location>
</feature>
<sequence>MDTEGDWIYDEEGSWSKEDLEVCGLDGCPFKGSKSVLQDHILYLHRTGVYNRLTRENDPEEIAAWRKHRKNKYPTFTQTESHRLDQQSRKEQYEDISKARAEAFDLFMEERKKVTEKTPFSFKRKRNNKKQAKRRQNRLENKKKEDFLDDEEDPPGWNGPLMSFPGTKNFDELSESESEEEEEEQMIQDTFDISDDEEDVLFHTQLKEKRQLEKNIRKIKVEVCDDENIANPESDEDDEPPEEIAIIKKTNEILPQNNETHYPKKNEENVLVKDENSYDPEALDSQKTVCKGGNEKEKASRKRKHRSKSENSGHHFLERNEDDSHIPTPEQKPEIKSKEPSTQSLLLKNKQNLTKSPYCIEPPTLPRVRFNRISKQNKTLLEKLLSSEMKKEKKLILQSVKYICDNNFFL</sequence>
<feature type="compositionally biased region" description="Basic residues" evidence="1">
    <location>
        <begin position="122"/>
        <end position="136"/>
    </location>
</feature>
<dbReference type="InterPro" id="IPR039136">
    <property type="entry name" value="NUFIP1-like"/>
</dbReference>
<evidence type="ECO:0000256" key="1">
    <source>
        <dbReference type="SAM" id="MobiDB-lite"/>
    </source>
</evidence>
<dbReference type="AlphaFoldDB" id="A0A0K2VAV1"/>
<feature type="compositionally biased region" description="Basic and acidic residues" evidence="1">
    <location>
        <begin position="137"/>
        <end position="146"/>
    </location>
</feature>
<dbReference type="EMBL" id="HACA01030322">
    <property type="protein sequence ID" value="CDW47683.1"/>
    <property type="molecule type" value="Transcribed_RNA"/>
</dbReference>
<dbReference type="OrthoDB" id="273070at2759"/>
<dbReference type="GO" id="GO:0000492">
    <property type="term" value="P:box C/D snoRNP assembly"/>
    <property type="evidence" value="ECO:0007669"/>
    <property type="project" value="TreeGrafter"/>
</dbReference>
<dbReference type="PANTHER" id="PTHR13309:SF0">
    <property type="entry name" value="FMR1-INTERACTING PROTEIN NUFIP1"/>
    <property type="match status" value="1"/>
</dbReference>
<feature type="region of interest" description="Disordered" evidence="1">
    <location>
        <begin position="222"/>
        <end position="343"/>
    </location>
</feature>
<protein>
    <submittedName>
        <fullName evidence="3">Nuclear fragile X mental retardationinteracting protein 1like [Musca domestica]</fullName>
    </submittedName>
</protein>
<evidence type="ECO:0000313" key="3">
    <source>
        <dbReference type="EMBL" id="CDW47683.1"/>
    </source>
</evidence>
<dbReference type="GO" id="GO:0003723">
    <property type="term" value="F:RNA binding"/>
    <property type="evidence" value="ECO:0007669"/>
    <property type="project" value="InterPro"/>
</dbReference>
<name>A0A0K2VAV1_LEPSM</name>
<feature type="compositionally biased region" description="Acidic residues" evidence="1">
    <location>
        <begin position="224"/>
        <end position="242"/>
    </location>
</feature>
<dbReference type="GO" id="GO:0005634">
    <property type="term" value="C:nucleus"/>
    <property type="evidence" value="ECO:0007669"/>
    <property type="project" value="TreeGrafter"/>
</dbReference>
<accession>A0A0K2VAV1</accession>
<proteinExistence type="predicted"/>
<feature type="compositionally biased region" description="Basic and acidic residues" evidence="1">
    <location>
        <begin position="261"/>
        <end position="276"/>
    </location>
</feature>
<dbReference type="Pfam" id="PF10453">
    <property type="entry name" value="NUFIP1"/>
    <property type="match status" value="1"/>
</dbReference>
<organism evidence="3">
    <name type="scientific">Lepeophtheirus salmonis</name>
    <name type="common">Salmon louse</name>
    <name type="synonym">Caligus salmonis</name>
    <dbReference type="NCBI Taxonomy" id="72036"/>
    <lineage>
        <taxon>Eukaryota</taxon>
        <taxon>Metazoa</taxon>
        <taxon>Ecdysozoa</taxon>
        <taxon>Arthropoda</taxon>
        <taxon>Crustacea</taxon>
        <taxon>Multicrustacea</taxon>
        <taxon>Hexanauplia</taxon>
        <taxon>Copepoda</taxon>
        <taxon>Siphonostomatoida</taxon>
        <taxon>Caligidae</taxon>
        <taxon>Lepeophtheirus</taxon>
    </lineage>
</organism>
<dbReference type="PANTHER" id="PTHR13309">
    <property type="entry name" value="NUCLEAR FRAGILE X MENTAL RETARDATION PROTEIN INTERACTING PROTEIN 1"/>
    <property type="match status" value="1"/>
</dbReference>
<feature type="domain" description="FMR1-interacting protein 1 conserved" evidence="2">
    <location>
        <begin position="56"/>
        <end position="92"/>
    </location>
</feature>
<feature type="region of interest" description="Disordered" evidence="1">
    <location>
        <begin position="117"/>
        <end position="195"/>
    </location>
</feature>
<dbReference type="InterPro" id="IPR019496">
    <property type="entry name" value="NUFIP1_cons_dom"/>
</dbReference>
<feature type="compositionally biased region" description="Acidic residues" evidence="1">
    <location>
        <begin position="172"/>
        <end position="195"/>
    </location>
</feature>
<evidence type="ECO:0000259" key="2">
    <source>
        <dbReference type="Pfam" id="PF10453"/>
    </source>
</evidence>
<reference evidence="3" key="1">
    <citation type="submission" date="2014-05" db="EMBL/GenBank/DDBJ databases">
        <authorList>
            <person name="Chronopoulou M."/>
        </authorList>
    </citation>
    <scope>NUCLEOTIDE SEQUENCE</scope>
    <source>
        <tissue evidence="3">Whole organism</tissue>
    </source>
</reference>